<reference evidence="1 2" key="1">
    <citation type="submission" date="2013-04" db="EMBL/GenBank/DDBJ databases">
        <title>The Genome Sequence of Bacteroides thetaiotaomicron dnLKV9.</title>
        <authorList>
            <consortium name="The Broad Institute Genomics Platform"/>
            <consortium name="The Broad Institute Genome Sequencing Center for Infectious Disease"/>
            <person name="Earl A."/>
            <person name="Xavier R."/>
            <person name="Kuhn K."/>
            <person name="Stappenbeck T."/>
            <person name="Walker B."/>
            <person name="Young S."/>
            <person name="Zeng Q."/>
            <person name="Gargeya S."/>
            <person name="Fitzgerald M."/>
            <person name="Haas B."/>
            <person name="Abouelleil A."/>
            <person name="Allen A.W."/>
            <person name="Alvarado L."/>
            <person name="Arachchi H.M."/>
            <person name="Berlin A.M."/>
            <person name="Chapman S.B."/>
            <person name="Gainer-Dewar J."/>
            <person name="Goldberg J."/>
            <person name="Griggs A."/>
            <person name="Gujja S."/>
            <person name="Hansen M."/>
            <person name="Howarth C."/>
            <person name="Imamovic A."/>
            <person name="Ireland A."/>
            <person name="Larimer J."/>
            <person name="McCowan C."/>
            <person name="Murphy C."/>
            <person name="Pearson M."/>
            <person name="Poon T.W."/>
            <person name="Priest M."/>
            <person name="Roberts A."/>
            <person name="Saif S."/>
            <person name="Shea T."/>
            <person name="Sisk P."/>
            <person name="Sykes S."/>
            <person name="Wortman J."/>
            <person name="Nusbaum C."/>
            <person name="Birren B."/>
        </authorList>
    </citation>
    <scope>NUCLEOTIDE SEQUENCE [LARGE SCALE GENOMIC DNA]</scope>
    <source>
        <strain evidence="2">dnLKV9</strain>
    </source>
</reference>
<comment type="caution">
    <text evidence="1">The sequence shown here is derived from an EMBL/GenBank/DDBJ whole genome shotgun (WGS) entry which is preliminary data.</text>
</comment>
<dbReference type="EMBL" id="ASSM01000010">
    <property type="protein sequence ID" value="EOR99251.1"/>
    <property type="molecule type" value="Genomic_DNA"/>
</dbReference>
<evidence type="ECO:0000313" key="2">
    <source>
        <dbReference type="Proteomes" id="UP000014207"/>
    </source>
</evidence>
<organism evidence="1 2">
    <name type="scientific">Bacteroides thetaiotaomicron dnLKV9</name>
    <dbReference type="NCBI Taxonomy" id="1235785"/>
    <lineage>
        <taxon>Bacteria</taxon>
        <taxon>Pseudomonadati</taxon>
        <taxon>Bacteroidota</taxon>
        <taxon>Bacteroidia</taxon>
        <taxon>Bacteroidales</taxon>
        <taxon>Bacteroidaceae</taxon>
        <taxon>Bacteroides</taxon>
    </lineage>
</organism>
<proteinExistence type="predicted"/>
<dbReference type="HOGENOM" id="CLU_3164918_0_0_10"/>
<protein>
    <submittedName>
        <fullName evidence="1">Uncharacterized protein</fullName>
    </submittedName>
</protein>
<accession>R9H5F7</accession>
<dbReference type="Proteomes" id="UP000014207">
    <property type="component" value="Unassembled WGS sequence"/>
</dbReference>
<sequence>MFIVCVCSPQSYRFNVIVFDLYKKTHRDYTKYPFIKSNFIFYESNRY</sequence>
<name>R9H5F7_BACT4</name>
<dbReference type="AlphaFoldDB" id="R9H5F7"/>
<gene>
    <name evidence="1" type="ORF">C799_03128</name>
</gene>
<evidence type="ECO:0000313" key="1">
    <source>
        <dbReference type="EMBL" id="EOR99251.1"/>
    </source>
</evidence>